<gene>
    <name evidence="1" type="ORF">CEK71_17955</name>
</gene>
<dbReference type="Proteomes" id="UP000197019">
    <property type="component" value="Chromosome"/>
</dbReference>
<name>A0A1Z4C2M9_9GAMM</name>
<keyword evidence="2" id="KW-1185">Reference proteome</keyword>
<sequence>MTPSWLARHSRRLGILVLAAALTGCLQWLHAYQTYLQMSDFDRHFNVQVSDEFTLHFKEPRLYSSDFVALANLYPSEDLPLKDGRRWRYWFRKVGQDKQVLKPEIKFYSQLVFNAEKKLTDWSFSGLFLEIAPPQFLEVSLRSIAGAEIDKEKQSLRANTDHIGKITAPLPSKAAVLAKLGPPLKIEDEPEQEVYSYLFLLDTPRIEKGYEDNALTEVKLTFAKNTQALIIMAGKFAGLKVSIDYRKFLQAAQ</sequence>
<reference evidence="1 2" key="1">
    <citation type="submission" date="2017-06" db="EMBL/GenBank/DDBJ databases">
        <title>Genome Sequencing of the methanotroph Methylovulum psychrotolerants str. HV10-M2 isolated from a high-altitude environment.</title>
        <authorList>
            <person name="Mateos-Rivera A."/>
        </authorList>
    </citation>
    <scope>NUCLEOTIDE SEQUENCE [LARGE SCALE GENOMIC DNA]</scope>
    <source>
        <strain evidence="1 2">HV10_M2</strain>
    </source>
</reference>
<evidence type="ECO:0000313" key="1">
    <source>
        <dbReference type="EMBL" id="ASF47798.1"/>
    </source>
</evidence>
<dbReference type="OrthoDB" id="5562365at2"/>
<protein>
    <submittedName>
        <fullName evidence="1">Uncharacterized protein</fullName>
    </submittedName>
</protein>
<dbReference type="AlphaFoldDB" id="A0A1Z4C2M9"/>
<accession>A0A1Z4C2M9</accession>
<dbReference type="KEGG" id="mpsy:CEK71_17955"/>
<evidence type="ECO:0000313" key="2">
    <source>
        <dbReference type="Proteomes" id="UP000197019"/>
    </source>
</evidence>
<dbReference type="RefSeq" id="WP_088620668.1">
    <property type="nucleotide sequence ID" value="NZ_CP022129.1"/>
</dbReference>
<dbReference type="EMBL" id="CP022129">
    <property type="protein sequence ID" value="ASF47798.1"/>
    <property type="molecule type" value="Genomic_DNA"/>
</dbReference>
<proteinExistence type="predicted"/>
<organism evidence="1 2">
    <name type="scientific">Methylovulum psychrotolerans</name>
    <dbReference type="NCBI Taxonomy" id="1704499"/>
    <lineage>
        <taxon>Bacteria</taxon>
        <taxon>Pseudomonadati</taxon>
        <taxon>Pseudomonadota</taxon>
        <taxon>Gammaproteobacteria</taxon>
        <taxon>Methylococcales</taxon>
        <taxon>Methylococcaceae</taxon>
        <taxon>Methylovulum</taxon>
    </lineage>
</organism>